<accession>A0A0U9I6J9</accession>
<dbReference type="InterPro" id="IPR001107">
    <property type="entry name" value="Band_7"/>
</dbReference>
<evidence type="ECO:0000259" key="6">
    <source>
        <dbReference type="Pfam" id="PF01145"/>
    </source>
</evidence>
<organism evidence="7 8">
    <name type="scientific">Klebsormidium nitens</name>
    <name type="common">Green alga</name>
    <name type="synonym">Ulothrix nitens</name>
    <dbReference type="NCBI Taxonomy" id="105231"/>
    <lineage>
        <taxon>Eukaryota</taxon>
        <taxon>Viridiplantae</taxon>
        <taxon>Streptophyta</taxon>
        <taxon>Klebsormidiophyceae</taxon>
        <taxon>Klebsormidiales</taxon>
        <taxon>Klebsormidiaceae</taxon>
        <taxon>Klebsormidium</taxon>
    </lineage>
</organism>
<dbReference type="PANTHER" id="PTHR13806">
    <property type="entry name" value="FLOTILLIN-RELATED"/>
    <property type="match status" value="1"/>
</dbReference>
<evidence type="ECO:0000256" key="1">
    <source>
        <dbReference type="ARBA" id="ARBA00007161"/>
    </source>
</evidence>
<keyword evidence="2 4" id="KW-1003">Cell membrane</keyword>
<dbReference type="Pfam" id="PF01145">
    <property type="entry name" value="Band_7"/>
    <property type="match status" value="1"/>
</dbReference>
<dbReference type="EMBL" id="DF236998">
    <property type="protein sequence ID" value="GAQ80217.1"/>
    <property type="molecule type" value="Genomic_DNA"/>
</dbReference>
<dbReference type="SUPFAM" id="SSF117892">
    <property type="entry name" value="Band 7/SPFH domain"/>
    <property type="match status" value="1"/>
</dbReference>
<evidence type="ECO:0000256" key="5">
    <source>
        <dbReference type="SAM" id="SignalP"/>
    </source>
</evidence>
<evidence type="ECO:0000256" key="2">
    <source>
        <dbReference type="ARBA" id="ARBA00022475"/>
    </source>
</evidence>
<dbReference type="PANTHER" id="PTHR13806:SF31">
    <property type="entry name" value="FLOTILLIN-LIKE PROTEIN 1-RELATED"/>
    <property type="match status" value="1"/>
</dbReference>
<keyword evidence="8" id="KW-1185">Reference proteome</keyword>
<dbReference type="Proteomes" id="UP000054558">
    <property type="component" value="Unassembled WGS sequence"/>
</dbReference>
<dbReference type="CDD" id="cd03399">
    <property type="entry name" value="SPFH_flotillin"/>
    <property type="match status" value="1"/>
</dbReference>
<dbReference type="OrthoDB" id="6080404at2759"/>
<sequence>MLLSRLVNILLSGSLTLNLSLAPSKYFSHLPGVGFQESVFNPHHHRTTMGSYRVASNNEFLVTTGIGIKDVRVSKKGWVFFGQKSRIFDVTPRNYTLELHAMTREKLEFLLPAVFTIGPKLEPQALHLYAQLLAGRPDEVNHITELVKGMIEGETRVLAANMGMEEIFNARKGFQTHVVEGVQKELDQFGLFIYNANIKELKDTAGSEYFRYMRMKTHEDAINKGKVDVANARYYGDVGEKGKVAATRRETKQIEAETVVYEKTREGEQRQAVQKVEAETIVYEKLRQQDIAQADAALQVKQATFQQSVQIAQTEARKAAEMRQMELDKQVEEKRLLAETERQRATLVSKAAAEAESQRKQADALLYTMQKEAEAAQYKTLKQAEGQLVAAQNQAKGALALAEAQAEGIQKVLAAFGGDTNAALQYIMVERGLYGELARANAEAVQGLNPKITVWNTGSETGPDGQPTTGSNPLRNIFQSLPPLFATIQDQTGIVPPAWLAKMPAQENVNH</sequence>
<evidence type="ECO:0000256" key="3">
    <source>
        <dbReference type="ARBA" id="ARBA00023136"/>
    </source>
</evidence>
<comment type="similarity">
    <text evidence="1 4">Belongs to the band 7/mec-2 family. Flotillin subfamily.</text>
</comment>
<dbReference type="STRING" id="105231.A0A0U9I6J9"/>
<keyword evidence="5" id="KW-0732">Signal</keyword>
<keyword evidence="3 4" id="KW-0472">Membrane</keyword>
<feature type="domain" description="Band 7" evidence="6">
    <location>
        <begin position="56"/>
        <end position="231"/>
    </location>
</feature>
<dbReference type="GO" id="GO:0005901">
    <property type="term" value="C:caveola"/>
    <property type="evidence" value="ECO:0007669"/>
    <property type="project" value="UniProtKB-SubCell"/>
</dbReference>
<dbReference type="Gene3D" id="3.30.479.30">
    <property type="entry name" value="Band 7 domain"/>
    <property type="match status" value="1"/>
</dbReference>
<dbReference type="AlphaFoldDB" id="A0A0U9I6J9"/>
<protein>
    <recommendedName>
        <fullName evidence="4">Flotillin-like</fullName>
    </recommendedName>
</protein>
<dbReference type="GO" id="GO:0005886">
    <property type="term" value="C:plasma membrane"/>
    <property type="evidence" value="ECO:0000318"/>
    <property type="project" value="GO_Central"/>
</dbReference>
<gene>
    <name evidence="7" type="ORF">KFL_000490070</name>
</gene>
<evidence type="ECO:0000313" key="8">
    <source>
        <dbReference type="Proteomes" id="UP000054558"/>
    </source>
</evidence>
<dbReference type="OMA" id="IHDQTGM"/>
<feature type="chain" id="PRO_5006865123" description="Flotillin-like" evidence="5">
    <location>
        <begin position="17"/>
        <end position="511"/>
    </location>
</feature>
<feature type="signal peptide" evidence="5">
    <location>
        <begin position="1"/>
        <end position="16"/>
    </location>
</feature>
<evidence type="ECO:0000256" key="4">
    <source>
        <dbReference type="RuleBase" id="RU366054"/>
    </source>
</evidence>
<dbReference type="InterPro" id="IPR036013">
    <property type="entry name" value="Band_7/SPFH_dom_sf"/>
</dbReference>
<proteinExistence type="inferred from homology"/>
<evidence type="ECO:0000313" key="7">
    <source>
        <dbReference type="EMBL" id="GAQ80217.1"/>
    </source>
</evidence>
<reference evidence="7 8" key="1">
    <citation type="journal article" date="2014" name="Nat. Commun.">
        <title>Klebsormidium flaccidum genome reveals primary factors for plant terrestrial adaptation.</title>
        <authorList>
            <person name="Hori K."/>
            <person name="Maruyama F."/>
            <person name="Fujisawa T."/>
            <person name="Togashi T."/>
            <person name="Yamamoto N."/>
            <person name="Seo M."/>
            <person name="Sato S."/>
            <person name="Yamada T."/>
            <person name="Mori H."/>
            <person name="Tajima N."/>
            <person name="Moriyama T."/>
            <person name="Ikeuchi M."/>
            <person name="Watanabe M."/>
            <person name="Wada H."/>
            <person name="Kobayashi K."/>
            <person name="Saito M."/>
            <person name="Masuda T."/>
            <person name="Sasaki-Sekimoto Y."/>
            <person name="Mashiguchi K."/>
            <person name="Awai K."/>
            <person name="Shimojima M."/>
            <person name="Masuda S."/>
            <person name="Iwai M."/>
            <person name="Nobusawa T."/>
            <person name="Narise T."/>
            <person name="Kondo S."/>
            <person name="Saito H."/>
            <person name="Sato R."/>
            <person name="Murakawa M."/>
            <person name="Ihara Y."/>
            <person name="Oshima-Yamada Y."/>
            <person name="Ohtaka K."/>
            <person name="Satoh M."/>
            <person name="Sonobe K."/>
            <person name="Ishii M."/>
            <person name="Ohtani R."/>
            <person name="Kanamori-Sato M."/>
            <person name="Honoki R."/>
            <person name="Miyazaki D."/>
            <person name="Mochizuki H."/>
            <person name="Umetsu J."/>
            <person name="Higashi K."/>
            <person name="Shibata D."/>
            <person name="Kamiya Y."/>
            <person name="Sato N."/>
            <person name="Nakamura Y."/>
            <person name="Tabata S."/>
            <person name="Ida S."/>
            <person name="Kurokawa K."/>
            <person name="Ohta H."/>
        </authorList>
    </citation>
    <scope>NUCLEOTIDE SEQUENCE [LARGE SCALE GENOMIC DNA]</scope>
    <source>
        <strain evidence="7 8">NIES-2285</strain>
    </source>
</reference>
<dbReference type="InterPro" id="IPR027705">
    <property type="entry name" value="Flotillin_fam"/>
</dbReference>
<name>A0A0U9I6J9_KLENI</name>
<comment type="subcellular location">
    <subcellularLocation>
        <location evidence="4">Cell membrane</location>
        <topology evidence="4">Lipid-anchor</topology>
    </subcellularLocation>
    <subcellularLocation>
        <location evidence="4">Membrane</location>
        <location evidence="4">Caveola</location>
    </subcellularLocation>
</comment>